<dbReference type="EMBL" id="JAKVTV010000005">
    <property type="protein sequence ID" value="MCH4824391.1"/>
    <property type="molecule type" value="Genomic_DNA"/>
</dbReference>
<gene>
    <name evidence="2" type="ORF">ML462_14555</name>
</gene>
<evidence type="ECO:0000259" key="1">
    <source>
        <dbReference type="PROSITE" id="PS51186"/>
    </source>
</evidence>
<evidence type="ECO:0000313" key="3">
    <source>
        <dbReference type="Proteomes" id="UP001139226"/>
    </source>
</evidence>
<keyword evidence="3" id="KW-1185">Reference proteome</keyword>
<dbReference type="InterPro" id="IPR050276">
    <property type="entry name" value="MshD_Acetyltransferase"/>
</dbReference>
<dbReference type="Pfam" id="PF13527">
    <property type="entry name" value="Acetyltransf_9"/>
    <property type="match status" value="1"/>
</dbReference>
<dbReference type="RefSeq" id="WP_240714553.1">
    <property type="nucleotide sequence ID" value="NZ_JAKVTV010000005.1"/>
</dbReference>
<reference evidence="2" key="1">
    <citation type="submission" date="2022-03" db="EMBL/GenBank/DDBJ databases">
        <title>Gramella crocea sp. nov., isolated from activated sludge of a seafood processing plant.</title>
        <authorList>
            <person name="Zhang X."/>
        </authorList>
    </citation>
    <scope>NUCLEOTIDE SEQUENCE</scope>
    <source>
        <strain evidence="2">YJ019</strain>
    </source>
</reference>
<dbReference type="CDD" id="cd04301">
    <property type="entry name" value="NAT_SF"/>
    <property type="match status" value="1"/>
</dbReference>
<feature type="domain" description="N-acetyltransferase" evidence="1">
    <location>
        <begin position="3"/>
        <end position="149"/>
    </location>
</feature>
<dbReference type="GO" id="GO:0016747">
    <property type="term" value="F:acyltransferase activity, transferring groups other than amino-acyl groups"/>
    <property type="evidence" value="ECO:0007669"/>
    <property type="project" value="InterPro"/>
</dbReference>
<name>A0A9X1V660_9FLAO</name>
<accession>A0A9X1V660</accession>
<organism evidence="2 3">
    <name type="scientific">Christiangramia lutea</name>
    <dbReference type="NCBI Taxonomy" id="1607951"/>
    <lineage>
        <taxon>Bacteria</taxon>
        <taxon>Pseudomonadati</taxon>
        <taxon>Bacteroidota</taxon>
        <taxon>Flavobacteriia</taxon>
        <taxon>Flavobacteriales</taxon>
        <taxon>Flavobacteriaceae</taxon>
        <taxon>Christiangramia</taxon>
    </lineage>
</organism>
<dbReference type="AlphaFoldDB" id="A0A9X1V660"/>
<sequence length="176" mass="20357">MQVTIRKEQQKDHQEVFDLIKKAFETEKYSDHMEHYLVERLRKSASFVPELSLVAEIRNKIVGQILLTRVKIKNREQEFHSLALAPVSVLPEFQGKGIGSKLIEYAHQKARDIGFSSVLVLGHEKYYPQFGYEQAEKYGINFPFEVPKENCMCIELINNGLKGISGTVEYPKEFHL</sequence>
<dbReference type="PROSITE" id="PS51186">
    <property type="entry name" value="GNAT"/>
    <property type="match status" value="1"/>
</dbReference>
<dbReference type="Proteomes" id="UP001139226">
    <property type="component" value="Unassembled WGS sequence"/>
</dbReference>
<dbReference type="InterPro" id="IPR016181">
    <property type="entry name" value="Acyl_CoA_acyltransferase"/>
</dbReference>
<dbReference type="InterPro" id="IPR000182">
    <property type="entry name" value="GNAT_dom"/>
</dbReference>
<comment type="caution">
    <text evidence="2">The sequence shown here is derived from an EMBL/GenBank/DDBJ whole genome shotgun (WGS) entry which is preliminary data.</text>
</comment>
<dbReference type="PANTHER" id="PTHR43617:SF2">
    <property type="entry name" value="UPF0039 PROTEIN SLL0451"/>
    <property type="match status" value="1"/>
</dbReference>
<proteinExistence type="predicted"/>
<evidence type="ECO:0000313" key="2">
    <source>
        <dbReference type="EMBL" id="MCH4824391.1"/>
    </source>
</evidence>
<dbReference type="PANTHER" id="PTHR43617">
    <property type="entry name" value="L-AMINO ACID N-ACETYLTRANSFERASE"/>
    <property type="match status" value="1"/>
</dbReference>
<dbReference type="Gene3D" id="3.40.630.30">
    <property type="match status" value="1"/>
</dbReference>
<protein>
    <submittedName>
        <fullName evidence="2">N-acetyltransferase</fullName>
    </submittedName>
</protein>
<dbReference type="SUPFAM" id="SSF55729">
    <property type="entry name" value="Acyl-CoA N-acyltransferases (Nat)"/>
    <property type="match status" value="1"/>
</dbReference>